<feature type="signal peptide" evidence="2">
    <location>
        <begin position="1"/>
        <end position="27"/>
    </location>
</feature>
<dbReference type="InParanoid" id="E4X128"/>
<gene>
    <name evidence="3" type="ORF">GSOID_T00014991001</name>
</gene>
<evidence type="ECO:0000313" key="4">
    <source>
        <dbReference type="Proteomes" id="UP000001307"/>
    </source>
</evidence>
<proteinExistence type="predicted"/>
<dbReference type="Proteomes" id="UP000001307">
    <property type="component" value="Unassembled WGS sequence"/>
</dbReference>
<reference evidence="3" key="1">
    <citation type="journal article" date="2010" name="Science">
        <title>Plasticity of animal genome architecture unmasked by rapid evolution of a pelagic tunicate.</title>
        <authorList>
            <person name="Denoeud F."/>
            <person name="Henriet S."/>
            <person name="Mungpakdee S."/>
            <person name="Aury J.M."/>
            <person name="Da Silva C."/>
            <person name="Brinkmann H."/>
            <person name="Mikhaleva J."/>
            <person name="Olsen L.C."/>
            <person name="Jubin C."/>
            <person name="Canestro C."/>
            <person name="Bouquet J.M."/>
            <person name="Danks G."/>
            <person name="Poulain J."/>
            <person name="Campsteijn C."/>
            <person name="Adamski M."/>
            <person name="Cross I."/>
            <person name="Yadetie F."/>
            <person name="Muffato M."/>
            <person name="Louis A."/>
            <person name="Butcher S."/>
            <person name="Tsagkogeorga G."/>
            <person name="Konrad A."/>
            <person name="Singh S."/>
            <person name="Jensen M.F."/>
            <person name="Cong E.H."/>
            <person name="Eikeseth-Otteraa H."/>
            <person name="Noel B."/>
            <person name="Anthouard V."/>
            <person name="Porcel B.M."/>
            <person name="Kachouri-Lafond R."/>
            <person name="Nishino A."/>
            <person name="Ugolini M."/>
            <person name="Chourrout P."/>
            <person name="Nishida H."/>
            <person name="Aasland R."/>
            <person name="Huzurbazar S."/>
            <person name="Westhof E."/>
            <person name="Delsuc F."/>
            <person name="Lehrach H."/>
            <person name="Reinhardt R."/>
            <person name="Weissenbach J."/>
            <person name="Roy S.W."/>
            <person name="Artiguenave F."/>
            <person name="Postlethwait J.H."/>
            <person name="Manak J.R."/>
            <person name="Thompson E.M."/>
            <person name="Jaillon O."/>
            <person name="Du Pasquier L."/>
            <person name="Boudinot P."/>
            <person name="Liberles D.A."/>
            <person name="Volff J.N."/>
            <person name="Philippe H."/>
            <person name="Lenhard B."/>
            <person name="Roest Crollius H."/>
            <person name="Wincker P."/>
            <person name="Chourrout D."/>
        </authorList>
    </citation>
    <scope>NUCLEOTIDE SEQUENCE [LARGE SCALE GENOMIC DNA]</scope>
</reference>
<feature type="region of interest" description="Disordered" evidence="1">
    <location>
        <begin position="140"/>
        <end position="159"/>
    </location>
</feature>
<evidence type="ECO:0000256" key="1">
    <source>
        <dbReference type="SAM" id="MobiDB-lite"/>
    </source>
</evidence>
<evidence type="ECO:0000256" key="2">
    <source>
        <dbReference type="SAM" id="SignalP"/>
    </source>
</evidence>
<accession>E4X128</accession>
<protein>
    <submittedName>
        <fullName evidence="3">Uncharacterized protein</fullName>
    </submittedName>
</protein>
<feature type="region of interest" description="Disordered" evidence="1">
    <location>
        <begin position="107"/>
        <end position="127"/>
    </location>
</feature>
<dbReference type="AlphaFoldDB" id="E4X128"/>
<feature type="compositionally biased region" description="Acidic residues" evidence="1">
    <location>
        <begin position="143"/>
        <end position="156"/>
    </location>
</feature>
<evidence type="ECO:0000313" key="3">
    <source>
        <dbReference type="EMBL" id="CBY23063.1"/>
    </source>
</evidence>
<dbReference type="EMBL" id="FN653020">
    <property type="protein sequence ID" value="CBY23063.1"/>
    <property type="molecule type" value="Genomic_DNA"/>
</dbReference>
<keyword evidence="4" id="KW-1185">Reference proteome</keyword>
<organism evidence="3">
    <name type="scientific">Oikopleura dioica</name>
    <name type="common">Tunicate</name>
    <dbReference type="NCBI Taxonomy" id="34765"/>
    <lineage>
        <taxon>Eukaryota</taxon>
        <taxon>Metazoa</taxon>
        <taxon>Chordata</taxon>
        <taxon>Tunicata</taxon>
        <taxon>Appendicularia</taxon>
        <taxon>Copelata</taxon>
        <taxon>Oikopleuridae</taxon>
        <taxon>Oikopleura</taxon>
    </lineage>
</organism>
<feature type="chain" id="PRO_5003192523" evidence="2">
    <location>
        <begin position="28"/>
        <end position="254"/>
    </location>
</feature>
<name>E4X128_OIKDI</name>
<sequence>MFNLSSQFFSCTFWQILLAALVNPSQCEFNSTLSVLKPKKITLAGARRAKLAKGLARQKHSRGNLELAKQQLGIEISKLSNNTIASSTFSRVGLLDSMVLCCMGDFSDSESSSDSDEDGGSDTDDGSEADFDIFQEDIVQKDDESDLEDDGGDSESSDDRHLYDLYMAAESQNAAVTNEEGSIVDGNEQDDMFFRIFQDMNVRLDEYDDEDDYIRCVKLVMSFFIYFIDMGELEKEDIPPEESDEELLSLRSKG</sequence>
<keyword evidence="2" id="KW-0732">Signal</keyword>